<protein>
    <submittedName>
        <fullName evidence="2">Glycosyltransferase family 4 protein</fullName>
    </submittedName>
</protein>
<dbReference type="SUPFAM" id="SSF53756">
    <property type="entry name" value="UDP-Glycosyltransferase/glycogen phosphorylase"/>
    <property type="match status" value="1"/>
</dbReference>
<name>A0ABS4BUI9_9FLAO</name>
<dbReference type="Gene3D" id="3.40.50.2000">
    <property type="entry name" value="Glycogen Phosphorylase B"/>
    <property type="match status" value="2"/>
</dbReference>
<accession>A0ABS4BUI9</accession>
<feature type="domain" description="Glycosyl transferase family 1" evidence="1">
    <location>
        <begin position="240"/>
        <end position="387"/>
    </location>
</feature>
<proteinExistence type="predicted"/>
<evidence type="ECO:0000259" key="1">
    <source>
        <dbReference type="Pfam" id="PF00534"/>
    </source>
</evidence>
<dbReference type="InterPro" id="IPR001296">
    <property type="entry name" value="Glyco_trans_1"/>
</dbReference>
<dbReference type="RefSeq" id="WP_209654221.1">
    <property type="nucleotide sequence ID" value="NZ_JAGJCB010000005.1"/>
</dbReference>
<dbReference type="PANTHER" id="PTHR12526">
    <property type="entry name" value="GLYCOSYLTRANSFERASE"/>
    <property type="match status" value="1"/>
</dbReference>
<dbReference type="EMBL" id="JAGJCB010000005">
    <property type="protein sequence ID" value="MBP0903717.1"/>
    <property type="molecule type" value="Genomic_DNA"/>
</dbReference>
<evidence type="ECO:0000313" key="2">
    <source>
        <dbReference type="EMBL" id="MBP0903717.1"/>
    </source>
</evidence>
<dbReference type="Proteomes" id="UP000670776">
    <property type="component" value="Unassembled WGS sequence"/>
</dbReference>
<dbReference type="PANTHER" id="PTHR12526:SF630">
    <property type="entry name" value="GLYCOSYLTRANSFERASE"/>
    <property type="match status" value="1"/>
</dbReference>
<reference evidence="2 3" key="1">
    <citation type="submission" date="2021-04" db="EMBL/GenBank/DDBJ databases">
        <title>Mariniflexile gromovii gen. nov., sp. nov., a gliding bacterium isolated from the sea urchin Strongylocentrotus intermedius.</title>
        <authorList>
            <person name="Ko S."/>
            <person name="Le V."/>
            <person name="Ahn C.-Y."/>
            <person name="Oh H.-M."/>
        </authorList>
    </citation>
    <scope>NUCLEOTIDE SEQUENCE [LARGE SCALE GENOMIC DNA]</scope>
    <source>
        <strain evidence="2 3">KCTC 12570</strain>
    </source>
</reference>
<organism evidence="2 3">
    <name type="scientific">Mariniflexile gromovii</name>
    <dbReference type="NCBI Taxonomy" id="362523"/>
    <lineage>
        <taxon>Bacteria</taxon>
        <taxon>Pseudomonadati</taxon>
        <taxon>Bacteroidota</taxon>
        <taxon>Flavobacteriia</taxon>
        <taxon>Flavobacteriales</taxon>
        <taxon>Flavobacteriaceae</taxon>
        <taxon>Mariniflexile</taxon>
    </lineage>
</organism>
<comment type="caution">
    <text evidence="2">The sequence shown here is derived from an EMBL/GenBank/DDBJ whole genome shotgun (WGS) entry which is preliminary data.</text>
</comment>
<dbReference type="CDD" id="cd03801">
    <property type="entry name" value="GT4_PimA-like"/>
    <property type="match status" value="1"/>
</dbReference>
<gene>
    <name evidence="2" type="ORF">J8H85_07740</name>
</gene>
<dbReference type="Pfam" id="PF00534">
    <property type="entry name" value="Glycos_transf_1"/>
    <property type="match status" value="1"/>
</dbReference>
<keyword evidence="3" id="KW-1185">Reference proteome</keyword>
<evidence type="ECO:0000313" key="3">
    <source>
        <dbReference type="Proteomes" id="UP000670776"/>
    </source>
</evidence>
<sequence length="410" mass="45798">MKIIISHPTSNQNSRAVVNGILNAQMLYEFHTGVATFQGDFFNKLSSVGPFKELCRRHFELELKPFTKTAPVMELGRLAASKFGIESLVKHETGLFSVDSVYQNLDKKVAKSLKKSSQNGLDAVYAYEDGAYYSFKEAKKQHIRCLYDLPIGYWRAARRLLENEIHMWPEWASTLTGFMDSESKLQRKDKELALADTIFVASSFTAKSLKDYPDTLAPIKVIPYGFPKAIKSRTYTMGNRPLKLLFVGGLSQRKGIANMFAAVDNLLPDVELTVIGRKSTEDCIPLNKALEKHHWIPSLSHDAVLEQMQAHDVLLFPSLFEGFGMVITEAMSQGTPVITTDRTVGPDLITHDVNGWLVEAGSTEDLQECIAALIKNPKKIEEVGNAALETAKQRPWHKYGDELAEAISKG</sequence>